<sequence>MARLGGLASDHHLEGPGDAPRRRRGRKLLSQSPSMEAGSSASGKRAASPTETPSQSRRVKRVQMGDREQLAREQEDALSRSSPADEESPAEENAQRIRRHSEPFVTIREEEDEEEYDELAPHAATQPLPGLTPHLDRIGASRGRPTNASRRSRMSMPAQLNIHNVDETNGHNEHQFAPLTAVLSGRTRRRLRRSHLSEEVNDIVEHKKQDMKMRKAMADLRRELREKDKALGELAEQLEASRQGAVKISLDEHKELEQRLDDAIKELQELKASTDMNDLSMDNADAYDDDDDDDEVLDNMLIDPADLNISPEQLQVEPHENGFYASHATAMSSQVTFDTLTTLSQTNHDALTQASQLESTGVPDRISDQAEKRFESELERMTEQLATSQGALRVIAIELQNLHVVPPGASSKEIITALRHGFEDTRILLEAMFPNSTTGMTNTELLKKMYQMIQDIMVELGDKVDIAERHNKTENMVRAELSSVLELLSKSDAQNKDWESKWFKLDQENDANQRQIVDLEDRIVALNDANDEQDALIRDKDIKMLGLEDEIVQKDTSLQRFRAALDKYRSDVENLTNTVTRLEQQHAALIAQMTEEHEAVVGDLQTQLENETEARENAEFEARQKTEYIEDLEERIANLDSDIEEFTDQMTRLKELLDQETEKRMVVESEREEQETISYNFSVDIEKLEDKIEELKASLDEYRTNLEAERIQRVRTEASLDEANERIDELNNSMHNAGIQSNELRSKLFQVQQEKEAAIALLKEEAKEREDGLEELLEAETRRREVGDEQIANLALQCTQLQTALVNLDNSLAEMTQERNVLEADRDEKVAFGNRQRDDLVQQLAALENTSSSTITTLQANITDLTNEIAAQRAAIQDLKDRAARDNKAYIDTLADRDHTINVLEGHLVEARDANESLTKENRSLAKRVEDEAHELLNIMGSHAEEANLLRQTIATQGATIINLQATATQRATQYAEELEEKFREIEELRMMGDSRAELIAELQGHIEDMKERFRLAEEDTRQTMDRLVESQRRLQQENEELAATLLKRNADALTAIQEMKVNGLEVKTSGVTMHKVANGKITKVSEKVKITKKQRNGIQTRKSKRVWDSGFGMDENEADEGVDEAEGLIEA</sequence>
<accession>A0A6G1JR86</accession>
<evidence type="ECO:0000313" key="3">
    <source>
        <dbReference type="EMBL" id="KAF2702741.1"/>
    </source>
</evidence>
<gene>
    <name evidence="3" type="ORF">K504DRAFT_452983</name>
</gene>
<dbReference type="AlphaFoldDB" id="A0A6G1JR86"/>
<feature type="coiled-coil region" evidence="1">
    <location>
        <begin position="509"/>
        <end position="825"/>
    </location>
</feature>
<feature type="compositionally biased region" description="Acidic residues" evidence="2">
    <location>
        <begin position="109"/>
        <end position="118"/>
    </location>
</feature>
<feature type="coiled-coil region" evidence="1">
    <location>
        <begin position="217"/>
        <end position="273"/>
    </location>
</feature>
<proteinExistence type="predicted"/>
<feature type="region of interest" description="Disordered" evidence="2">
    <location>
        <begin position="1110"/>
        <end position="1132"/>
    </location>
</feature>
<feature type="compositionally biased region" description="Basic and acidic residues" evidence="2">
    <location>
        <begin position="63"/>
        <end position="78"/>
    </location>
</feature>
<feature type="coiled-coil region" evidence="1">
    <location>
        <begin position="855"/>
        <end position="935"/>
    </location>
</feature>
<evidence type="ECO:0000313" key="4">
    <source>
        <dbReference type="Proteomes" id="UP000799428"/>
    </source>
</evidence>
<dbReference type="OrthoDB" id="3532430at2759"/>
<keyword evidence="1" id="KW-0175">Coiled coil</keyword>
<dbReference type="Proteomes" id="UP000799428">
    <property type="component" value="Unassembled WGS sequence"/>
</dbReference>
<dbReference type="EMBL" id="MU005793">
    <property type="protein sequence ID" value="KAF2702741.1"/>
    <property type="molecule type" value="Genomic_DNA"/>
</dbReference>
<protein>
    <submittedName>
        <fullName evidence="3">Uncharacterized protein</fullName>
    </submittedName>
</protein>
<feature type="compositionally biased region" description="Acidic residues" evidence="2">
    <location>
        <begin position="1115"/>
        <end position="1132"/>
    </location>
</feature>
<feature type="region of interest" description="Disordered" evidence="2">
    <location>
        <begin position="1"/>
        <end position="154"/>
    </location>
</feature>
<evidence type="ECO:0000256" key="1">
    <source>
        <dbReference type="SAM" id="Coils"/>
    </source>
</evidence>
<reference evidence="3" key="1">
    <citation type="journal article" date="2020" name="Stud. Mycol.">
        <title>101 Dothideomycetes genomes: a test case for predicting lifestyles and emergence of pathogens.</title>
        <authorList>
            <person name="Haridas S."/>
            <person name="Albert R."/>
            <person name="Binder M."/>
            <person name="Bloem J."/>
            <person name="Labutti K."/>
            <person name="Salamov A."/>
            <person name="Andreopoulos B."/>
            <person name="Baker S."/>
            <person name="Barry K."/>
            <person name="Bills G."/>
            <person name="Bluhm B."/>
            <person name="Cannon C."/>
            <person name="Castanera R."/>
            <person name="Culley D."/>
            <person name="Daum C."/>
            <person name="Ezra D."/>
            <person name="Gonzalez J."/>
            <person name="Henrissat B."/>
            <person name="Kuo A."/>
            <person name="Liang C."/>
            <person name="Lipzen A."/>
            <person name="Lutzoni F."/>
            <person name="Magnuson J."/>
            <person name="Mondo S."/>
            <person name="Nolan M."/>
            <person name="Ohm R."/>
            <person name="Pangilinan J."/>
            <person name="Park H.-J."/>
            <person name="Ramirez L."/>
            <person name="Alfaro M."/>
            <person name="Sun H."/>
            <person name="Tritt A."/>
            <person name="Yoshinaga Y."/>
            <person name="Zwiers L.-H."/>
            <person name="Turgeon B."/>
            <person name="Goodwin S."/>
            <person name="Spatafora J."/>
            <person name="Crous P."/>
            <person name="Grigoriev I."/>
        </authorList>
    </citation>
    <scope>NUCLEOTIDE SEQUENCE</scope>
    <source>
        <strain evidence="3">CBS 279.74</strain>
    </source>
</reference>
<feature type="compositionally biased region" description="Low complexity" evidence="2">
    <location>
        <begin position="37"/>
        <end position="48"/>
    </location>
</feature>
<name>A0A6G1JR86_9PLEO</name>
<evidence type="ECO:0000256" key="2">
    <source>
        <dbReference type="SAM" id="MobiDB-lite"/>
    </source>
</evidence>
<feature type="coiled-coil region" evidence="1">
    <location>
        <begin position="969"/>
        <end position="1048"/>
    </location>
</feature>
<organism evidence="3 4">
    <name type="scientific">Pleomassaria siparia CBS 279.74</name>
    <dbReference type="NCBI Taxonomy" id="1314801"/>
    <lineage>
        <taxon>Eukaryota</taxon>
        <taxon>Fungi</taxon>
        <taxon>Dikarya</taxon>
        <taxon>Ascomycota</taxon>
        <taxon>Pezizomycotina</taxon>
        <taxon>Dothideomycetes</taxon>
        <taxon>Pleosporomycetidae</taxon>
        <taxon>Pleosporales</taxon>
        <taxon>Pleomassariaceae</taxon>
        <taxon>Pleomassaria</taxon>
    </lineage>
</organism>
<keyword evidence="4" id="KW-1185">Reference proteome</keyword>